<keyword evidence="4" id="KW-1185">Reference proteome</keyword>
<comment type="caution">
    <text evidence="3">The sequence shown here is derived from an EMBL/GenBank/DDBJ whole genome shotgun (WGS) entry which is preliminary data.</text>
</comment>
<dbReference type="EMBL" id="QCYY01001840">
    <property type="protein sequence ID" value="ROT74856.1"/>
    <property type="molecule type" value="Genomic_DNA"/>
</dbReference>
<gene>
    <name evidence="3" type="ORF">C7M84_006613</name>
</gene>
<organism evidence="3 4">
    <name type="scientific">Penaeus vannamei</name>
    <name type="common">Whiteleg shrimp</name>
    <name type="synonym">Litopenaeus vannamei</name>
    <dbReference type="NCBI Taxonomy" id="6689"/>
    <lineage>
        <taxon>Eukaryota</taxon>
        <taxon>Metazoa</taxon>
        <taxon>Ecdysozoa</taxon>
        <taxon>Arthropoda</taxon>
        <taxon>Crustacea</taxon>
        <taxon>Multicrustacea</taxon>
        <taxon>Malacostraca</taxon>
        <taxon>Eumalacostraca</taxon>
        <taxon>Eucarida</taxon>
        <taxon>Decapoda</taxon>
        <taxon>Dendrobranchiata</taxon>
        <taxon>Penaeoidea</taxon>
        <taxon>Penaeidae</taxon>
        <taxon>Penaeus</taxon>
    </lineage>
</organism>
<feature type="transmembrane region" description="Helical" evidence="2">
    <location>
        <begin position="426"/>
        <end position="451"/>
    </location>
</feature>
<feature type="region of interest" description="Disordered" evidence="1">
    <location>
        <begin position="26"/>
        <end position="86"/>
    </location>
</feature>
<evidence type="ECO:0000313" key="4">
    <source>
        <dbReference type="Proteomes" id="UP000283509"/>
    </source>
</evidence>
<dbReference type="Proteomes" id="UP000283509">
    <property type="component" value="Unassembled WGS sequence"/>
</dbReference>
<evidence type="ECO:0000256" key="2">
    <source>
        <dbReference type="SAM" id="Phobius"/>
    </source>
</evidence>
<accession>A0A3R7M8E6</accession>
<keyword evidence="2" id="KW-1133">Transmembrane helix</keyword>
<evidence type="ECO:0000313" key="3">
    <source>
        <dbReference type="EMBL" id="ROT74856.1"/>
    </source>
</evidence>
<name>A0A3R7M8E6_PENVA</name>
<dbReference type="AlphaFoldDB" id="A0A3R7M8E6"/>
<evidence type="ECO:0000256" key="1">
    <source>
        <dbReference type="SAM" id="MobiDB-lite"/>
    </source>
</evidence>
<protein>
    <submittedName>
        <fullName evidence="3">Uncharacterized protein</fullName>
    </submittedName>
</protein>
<reference evidence="3 4" key="1">
    <citation type="submission" date="2018-04" db="EMBL/GenBank/DDBJ databases">
        <authorList>
            <person name="Zhang X."/>
            <person name="Yuan J."/>
            <person name="Li F."/>
            <person name="Xiang J."/>
        </authorList>
    </citation>
    <scope>NUCLEOTIDE SEQUENCE [LARGE SCALE GENOMIC DNA]</scope>
    <source>
        <tissue evidence="3">Muscle</tissue>
    </source>
</reference>
<keyword evidence="2" id="KW-0812">Transmembrane</keyword>
<keyword evidence="2" id="KW-0472">Membrane</keyword>
<proteinExistence type="predicted"/>
<sequence>MALQYIPTSGWTIDYYQGGKNTGWAPQAGQSVRGNCSRKESPQDEASGGDLVRSQRWEATDVPDLGSSSIRPRRIKDEPKGARPLRRSRRSLMALASVGPGGGLLDPRRRECSLAGLAKSLTAGYLALSAVYQQLEGFVQFFLALQNNEASPSLFLSSFSSHPSSLFLPFFPLFLLPFHLTSLPPSLPPPSLYLFSPCSPFRLSFLRPISPSSLPPLLSTTLSPSLLYSFRPSILVPLPFLPLFLSFLSLSFPPPIFPYPFFLALPPSLHSFASSFPFPRLFPFLSPSPYPSLPFPPSIHPSLSIHPFLSLSVLPPFLFLLIPFPSSSISLPSHTFPFFLLPSLPLLLQSPFPLLPSIQSSIPLSLPFCPPSPFPSLFLFLHSSLPASPPRPFLLSSLPLFVLSLPSLLTPFSLPLSPFPSLPSFSFIHFSLSTNLCKFLVFLFLLSAFLLEGSDDIGRF</sequence>
<reference evidence="3 4" key="2">
    <citation type="submission" date="2019-01" db="EMBL/GenBank/DDBJ databases">
        <title>The decoding of complex shrimp genome reveals the adaptation for benthos swimmer, frequently molting mechanism and breeding impact on genome.</title>
        <authorList>
            <person name="Sun Y."/>
            <person name="Gao Y."/>
            <person name="Yu Y."/>
        </authorList>
    </citation>
    <scope>NUCLEOTIDE SEQUENCE [LARGE SCALE GENOMIC DNA]</scope>
    <source>
        <tissue evidence="3">Muscle</tissue>
    </source>
</reference>